<reference evidence="26" key="1">
    <citation type="submission" date="2017-01" db="EMBL/GenBank/DDBJ databases">
        <title>A deep insight into the sialotranscriptome of adult male and female Cluex tarsalis mosquitoes.</title>
        <authorList>
            <person name="Ribeiro J.M."/>
            <person name="Moreira F."/>
            <person name="Bernard K.A."/>
            <person name="Calvo E."/>
        </authorList>
    </citation>
    <scope>NUCLEOTIDE SEQUENCE</scope>
    <source>
        <strain evidence="26">Kern County</strain>
        <tissue evidence="26">Salivary glands</tissue>
    </source>
</reference>
<protein>
    <recommendedName>
        <fullName evidence="17">ADP-ribosylhydrolase ARH3</fullName>
        <ecNumber evidence="7">3.2.1.143</ecNumber>
    </recommendedName>
    <alternativeName>
        <fullName evidence="18">ADP-ribose glycohydrolase ARH3</fullName>
    </alternativeName>
    <alternativeName>
        <fullName evidence="19">ADP-ribosylhydrolase 3</fullName>
    </alternativeName>
    <alternativeName>
        <fullName evidence="22">O-acetyl-ADP-ribose deacetylase ARH3</fullName>
    </alternativeName>
    <alternativeName>
        <fullName evidence="23">Poly(ADP-ribose) glycohydrolase ARH3</fullName>
    </alternativeName>
    <alternativeName>
        <fullName evidence="21">[Protein ADP-ribosylarginine] hydrolase-like protein 2</fullName>
    </alternativeName>
    <alternativeName>
        <fullName evidence="20">[Protein ADP-ribosylserine] hydrolase</fullName>
    </alternativeName>
</protein>
<evidence type="ECO:0000256" key="11">
    <source>
        <dbReference type="ARBA" id="ARBA00022763"/>
    </source>
</evidence>
<evidence type="ECO:0000256" key="4">
    <source>
        <dbReference type="ARBA" id="ARBA00004496"/>
    </source>
</evidence>
<evidence type="ECO:0000256" key="7">
    <source>
        <dbReference type="ARBA" id="ARBA00012255"/>
    </source>
</evidence>
<evidence type="ECO:0000256" key="24">
    <source>
        <dbReference type="ARBA" id="ARBA00049015"/>
    </source>
</evidence>
<evidence type="ECO:0000256" key="9">
    <source>
        <dbReference type="ARBA" id="ARBA00022490"/>
    </source>
</evidence>
<dbReference type="AlphaFoldDB" id="A0A1Q3FDB0"/>
<comment type="catalytic activity">
    <reaction evidence="24">
        <text>alpha-NAD(+) + H2O = ADP-D-ribose + nicotinamide + H(+)</text>
        <dbReference type="Rhea" id="RHEA:68792"/>
        <dbReference type="ChEBI" id="CHEBI:15377"/>
        <dbReference type="ChEBI" id="CHEBI:15378"/>
        <dbReference type="ChEBI" id="CHEBI:17154"/>
        <dbReference type="ChEBI" id="CHEBI:57967"/>
        <dbReference type="ChEBI" id="CHEBI:77017"/>
    </reaction>
</comment>
<evidence type="ECO:0000256" key="18">
    <source>
        <dbReference type="ARBA" id="ARBA00042398"/>
    </source>
</evidence>
<accession>A0A1Q3FDB0</accession>
<dbReference type="PANTHER" id="PTHR16222">
    <property type="entry name" value="ADP-RIBOSYLGLYCOHYDROLASE"/>
    <property type="match status" value="1"/>
</dbReference>
<dbReference type="GO" id="GO:0005759">
    <property type="term" value="C:mitochondrial matrix"/>
    <property type="evidence" value="ECO:0007669"/>
    <property type="project" value="UniProtKB-SubCell"/>
</dbReference>
<evidence type="ECO:0000256" key="13">
    <source>
        <dbReference type="ARBA" id="ARBA00022842"/>
    </source>
</evidence>
<keyword evidence="10 25" id="KW-0479">Metal-binding</keyword>
<dbReference type="Pfam" id="PF03747">
    <property type="entry name" value="ADP_ribosyl_GH"/>
    <property type="match status" value="1"/>
</dbReference>
<dbReference type="EC" id="3.2.1.143" evidence="7"/>
<evidence type="ECO:0000256" key="19">
    <source>
        <dbReference type="ARBA" id="ARBA00042471"/>
    </source>
</evidence>
<proteinExistence type="inferred from homology"/>
<dbReference type="EMBL" id="GFDL01009474">
    <property type="protein sequence ID" value="JAV25571.1"/>
    <property type="molecule type" value="Transcribed_RNA"/>
</dbReference>
<evidence type="ECO:0000256" key="1">
    <source>
        <dbReference type="ARBA" id="ARBA00004123"/>
    </source>
</evidence>
<comment type="similarity">
    <text evidence="5">Belongs to the ADP-ribosylglycohydrolase family.</text>
</comment>
<evidence type="ECO:0000256" key="16">
    <source>
        <dbReference type="ARBA" id="ARBA00023242"/>
    </source>
</evidence>
<dbReference type="GO" id="GO:0140290">
    <property type="term" value="P:peptidyl-serine ADP-deribosylation"/>
    <property type="evidence" value="ECO:0007669"/>
    <property type="project" value="UniProtKB-ARBA"/>
</dbReference>
<dbReference type="InterPro" id="IPR050792">
    <property type="entry name" value="ADP-ribosylglycohydrolase"/>
</dbReference>
<keyword evidence="11" id="KW-0227">DNA damage</keyword>
<dbReference type="GO" id="GO:0005634">
    <property type="term" value="C:nucleus"/>
    <property type="evidence" value="ECO:0007669"/>
    <property type="project" value="UniProtKB-SubCell"/>
</dbReference>
<evidence type="ECO:0000256" key="21">
    <source>
        <dbReference type="ARBA" id="ARBA00042850"/>
    </source>
</evidence>
<evidence type="ECO:0000256" key="25">
    <source>
        <dbReference type="PIRSR" id="PIRSR605502-1"/>
    </source>
</evidence>
<dbReference type="GO" id="GO:0004649">
    <property type="term" value="F:poly(ADP-ribose) glycohydrolase activity"/>
    <property type="evidence" value="ECO:0007669"/>
    <property type="project" value="UniProtKB-EC"/>
</dbReference>
<evidence type="ECO:0000256" key="8">
    <source>
        <dbReference type="ARBA" id="ARBA00022454"/>
    </source>
</evidence>
<keyword evidence="16" id="KW-0539">Nucleus</keyword>
<evidence type="ECO:0000256" key="22">
    <source>
        <dbReference type="ARBA" id="ARBA00043187"/>
    </source>
</evidence>
<evidence type="ECO:0000256" key="5">
    <source>
        <dbReference type="ARBA" id="ARBA00010702"/>
    </source>
</evidence>
<feature type="binding site" evidence="25">
    <location>
        <position position="61"/>
    </location>
    <ligand>
        <name>Mg(2+)</name>
        <dbReference type="ChEBI" id="CHEBI:18420"/>
        <label>1</label>
    </ligand>
</feature>
<dbReference type="GO" id="GO:0046872">
    <property type="term" value="F:metal ion binding"/>
    <property type="evidence" value="ECO:0007669"/>
    <property type="project" value="UniProtKB-KW"/>
</dbReference>
<keyword evidence="9" id="KW-0963">Cytoplasm</keyword>
<evidence type="ECO:0000256" key="17">
    <source>
        <dbReference type="ARBA" id="ARBA00041057"/>
    </source>
</evidence>
<feature type="binding site" evidence="25">
    <location>
        <position position="63"/>
    </location>
    <ligand>
        <name>Mg(2+)</name>
        <dbReference type="ChEBI" id="CHEBI:18420"/>
        <label>1</label>
    </ligand>
</feature>
<keyword evidence="8" id="KW-0158">Chromosome</keyword>
<keyword evidence="12 26" id="KW-0378">Hydrolase</keyword>
<evidence type="ECO:0000256" key="14">
    <source>
        <dbReference type="ARBA" id="ARBA00023128"/>
    </source>
</evidence>
<keyword evidence="15" id="KW-0234">DNA repair</keyword>
<keyword evidence="14" id="KW-0496">Mitochondrion</keyword>
<sequence>MMEKILLRSKFRGSLLGALVGDCCGAPFEGQLMDSGTKIVLRNNLNKLEGPFFKAPFKKYTDDTAMTKCVANTLLDPNGFSQKLLAKNFVLEYFKDPRRGYGAAVGDVFAKLRKSKIADPVGPAAEQFGGSGSYGNGAAMRIAPIALYCANRDKSEMIKLVQESSLVTHSNTLAIHGAVLQALAIRQSLLCDPKEKFDGMSFLQQLKADIVELEKSNDPDLDAHHNAYEIQLSRLQNLMEGKMEPSDENVLNMLGHSVEALHSVPTALFCFLKHTSQEGGEKPFRATLEYAISLGGDTDTIASMACAISGAYYGAEVISENLIKHCEDAETIVQLADKLSSVA</sequence>
<evidence type="ECO:0000313" key="26">
    <source>
        <dbReference type="EMBL" id="JAV25571.1"/>
    </source>
</evidence>
<dbReference type="InterPro" id="IPR005502">
    <property type="entry name" value="Ribosyl_crysJ1"/>
</dbReference>
<feature type="binding site" evidence="25">
    <location>
        <position position="299"/>
    </location>
    <ligand>
        <name>Mg(2+)</name>
        <dbReference type="ChEBI" id="CHEBI:18420"/>
        <label>1</label>
    </ligand>
</feature>
<evidence type="ECO:0000256" key="23">
    <source>
        <dbReference type="ARBA" id="ARBA00043193"/>
    </source>
</evidence>
<dbReference type="SUPFAM" id="SSF101478">
    <property type="entry name" value="ADP-ribosylglycohydrolase"/>
    <property type="match status" value="1"/>
</dbReference>
<evidence type="ECO:0000256" key="10">
    <source>
        <dbReference type="ARBA" id="ARBA00022723"/>
    </source>
</evidence>
<feature type="binding site" evidence="25">
    <location>
        <position position="300"/>
    </location>
    <ligand>
        <name>Mg(2+)</name>
        <dbReference type="ChEBI" id="CHEBI:18420"/>
        <label>1</label>
    </ligand>
</feature>
<keyword evidence="13 25" id="KW-0460">Magnesium</keyword>
<name>A0A1Q3FDB0_CULTA</name>
<evidence type="ECO:0000256" key="12">
    <source>
        <dbReference type="ARBA" id="ARBA00022801"/>
    </source>
</evidence>
<dbReference type="GO" id="GO:0005694">
    <property type="term" value="C:chromosome"/>
    <property type="evidence" value="ECO:0007669"/>
    <property type="project" value="UniProtKB-SubCell"/>
</dbReference>
<dbReference type="InterPro" id="IPR036705">
    <property type="entry name" value="Ribosyl_crysJ1_sf"/>
</dbReference>
<evidence type="ECO:0000256" key="6">
    <source>
        <dbReference type="ARBA" id="ARBA00011245"/>
    </source>
</evidence>
<evidence type="ECO:0000256" key="3">
    <source>
        <dbReference type="ARBA" id="ARBA00004305"/>
    </source>
</evidence>
<dbReference type="FunFam" id="1.10.4080.10:FF:000001">
    <property type="entry name" value="ADP-ribose glycohydrolase ARH3"/>
    <property type="match status" value="1"/>
</dbReference>
<feature type="binding site" evidence="25">
    <location>
        <position position="297"/>
    </location>
    <ligand>
        <name>Mg(2+)</name>
        <dbReference type="ChEBI" id="CHEBI:18420"/>
        <label>1</label>
    </ligand>
</feature>
<dbReference type="PANTHER" id="PTHR16222:SF24">
    <property type="entry name" value="ADP-RIBOSYLHYDROLASE ARH3"/>
    <property type="match status" value="1"/>
</dbReference>
<evidence type="ECO:0000256" key="20">
    <source>
        <dbReference type="ARBA" id="ARBA00042722"/>
    </source>
</evidence>
<dbReference type="Gene3D" id="1.10.4080.10">
    <property type="entry name" value="ADP-ribosylation/Crystallin J1"/>
    <property type="match status" value="1"/>
</dbReference>
<comment type="cofactor">
    <cofactor evidence="25">
        <name>Mg(2+)</name>
        <dbReference type="ChEBI" id="CHEBI:18420"/>
    </cofactor>
    <text evidence="25">Binds 2 magnesium ions per subunit.</text>
</comment>
<comment type="subunit">
    <text evidence="6">Monomer.</text>
</comment>
<comment type="subcellular location">
    <subcellularLocation>
        <location evidence="2">Chromosome</location>
    </subcellularLocation>
    <subcellularLocation>
        <location evidence="4">Cytoplasm</location>
    </subcellularLocation>
    <subcellularLocation>
        <location evidence="3">Mitochondrion matrix</location>
    </subcellularLocation>
    <subcellularLocation>
        <location evidence="1">Nucleus</location>
    </subcellularLocation>
</comment>
<evidence type="ECO:0000256" key="2">
    <source>
        <dbReference type="ARBA" id="ARBA00004286"/>
    </source>
</evidence>
<feature type="binding site" evidence="25">
    <location>
        <position position="62"/>
    </location>
    <ligand>
        <name>Mg(2+)</name>
        <dbReference type="ChEBI" id="CHEBI:18420"/>
        <label>1</label>
    </ligand>
</feature>
<evidence type="ECO:0000256" key="15">
    <source>
        <dbReference type="ARBA" id="ARBA00023204"/>
    </source>
</evidence>
<dbReference type="GO" id="GO:0006281">
    <property type="term" value="P:DNA repair"/>
    <property type="evidence" value="ECO:0007669"/>
    <property type="project" value="UniProtKB-KW"/>
</dbReference>
<organism evidence="26">
    <name type="scientific">Culex tarsalis</name>
    <name type="common">Encephalitis mosquito</name>
    <dbReference type="NCBI Taxonomy" id="7177"/>
    <lineage>
        <taxon>Eukaryota</taxon>
        <taxon>Metazoa</taxon>
        <taxon>Ecdysozoa</taxon>
        <taxon>Arthropoda</taxon>
        <taxon>Hexapoda</taxon>
        <taxon>Insecta</taxon>
        <taxon>Pterygota</taxon>
        <taxon>Neoptera</taxon>
        <taxon>Endopterygota</taxon>
        <taxon>Diptera</taxon>
        <taxon>Nematocera</taxon>
        <taxon>Culicoidea</taxon>
        <taxon>Culicidae</taxon>
        <taxon>Culicinae</taxon>
        <taxon>Culicini</taxon>
        <taxon>Culex</taxon>
        <taxon>Culex</taxon>
    </lineage>
</organism>